<organism evidence="12 13">
    <name type="scientific">Kwoniella heveanensis BCC8398</name>
    <dbReference type="NCBI Taxonomy" id="1296120"/>
    <lineage>
        <taxon>Eukaryota</taxon>
        <taxon>Fungi</taxon>
        <taxon>Dikarya</taxon>
        <taxon>Basidiomycota</taxon>
        <taxon>Agaricomycotina</taxon>
        <taxon>Tremellomycetes</taxon>
        <taxon>Tremellales</taxon>
        <taxon>Cryptococcaceae</taxon>
        <taxon>Kwoniella</taxon>
    </lineage>
</organism>
<dbReference type="GO" id="GO:0046513">
    <property type="term" value="P:ceramide biosynthetic process"/>
    <property type="evidence" value="ECO:0007669"/>
    <property type="project" value="TreeGrafter"/>
</dbReference>
<evidence type="ECO:0000256" key="8">
    <source>
        <dbReference type="ARBA" id="ARBA00023136"/>
    </source>
</evidence>
<evidence type="ECO:0000256" key="3">
    <source>
        <dbReference type="ARBA" id="ARBA00012021"/>
    </source>
</evidence>
<evidence type="ECO:0000256" key="1">
    <source>
        <dbReference type="ARBA" id="ARBA00004141"/>
    </source>
</evidence>
<reference evidence="13" key="2">
    <citation type="submission" date="2013-12" db="EMBL/GenBank/DDBJ databases">
        <title>Evolution of pathogenesis and genome organization in the Tremellales.</title>
        <authorList>
            <person name="Cuomo C."/>
            <person name="Litvintseva A."/>
            <person name="Heitman J."/>
            <person name="Chen Y."/>
            <person name="Sun S."/>
            <person name="Springer D."/>
            <person name="Dromer F."/>
            <person name="Young S."/>
            <person name="Zeng Q."/>
            <person name="Chapman S."/>
            <person name="Gujja S."/>
            <person name="Saif S."/>
            <person name="Birren B."/>
        </authorList>
    </citation>
    <scope>NUCLEOTIDE SEQUENCE [LARGE SCALE GENOMIC DNA]</scope>
    <source>
        <strain evidence="13">BCC8398</strain>
    </source>
</reference>
<feature type="region of interest" description="Disordered" evidence="9">
    <location>
        <begin position="447"/>
        <end position="468"/>
    </location>
</feature>
<dbReference type="EC" id="1.14.19.17" evidence="3"/>
<feature type="region of interest" description="Disordered" evidence="9">
    <location>
        <begin position="1"/>
        <end position="75"/>
    </location>
</feature>
<dbReference type="InterPro" id="IPR011388">
    <property type="entry name" value="DES1/DES2"/>
</dbReference>
<keyword evidence="5 10" id="KW-1133">Transmembrane helix</keyword>
<evidence type="ECO:0000256" key="7">
    <source>
        <dbReference type="ARBA" id="ARBA00023098"/>
    </source>
</evidence>
<dbReference type="EMBL" id="KV700131">
    <property type="protein sequence ID" value="OCF31786.1"/>
    <property type="molecule type" value="Genomic_DNA"/>
</dbReference>
<evidence type="ECO:0000259" key="11">
    <source>
        <dbReference type="SMART" id="SM01269"/>
    </source>
</evidence>
<feature type="compositionally biased region" description="Low complexity" evidence="9">
    <location>
        <begin position="32"/>
        <end position="47"/>
    </location>
</feature>
<keyword evidence="13" id="KW-1185">Reference proteome</keyword>
<reference evidence="12 13" key="1">
    <citation type="submission" date="2013-07" db="EMBL/GenBank/DDBJ databases">
        <title>The Genome Sequence of Cryptococcus heveanensis BCC8398.</title>
        <authorList>
            <consortium name="The Broad Institute Genome Sequencing Platform"/>
            <person name="Cuomo C."/>
            <person name="Litvintseva A."/>
            <person name="Chen Y."/>
            <person name="Heitman J."/>
            <person name="Sun S."/>
            <person name="Springer D."/>
            <person name="Dromer F."/>
            <person name="Young S.K."/>
            <person name="Zeng Q."/>
            <person name="Gargeya S."/>
            <person name="Fitzgerald M."/>
            <person name="Abouelleil A."/>
            <person name="Alvarado L."/>
            <person name="Berlin A.M."/>
            <person name="Chapman S.B."/>
            <person name="Dewar J."/>
            <person name="Goldberg J."/>
            <person name="Griggs A."/>
            <person name="Gujja S."/>
            <person name="Hansen M."/>
            <person name="Howarth C."/>
            <person name="Imamovic A."/>
            <person name="Larimer J."/>
            <person name="McCowan C."/>
            <person name="Murphy C."/>
            <person name="Pearson M."/>
            <person name="Priest M."/>
            <person name="Roberts A."/>
            <person name="Saif S."/>
            <person name="Shea T."/>
            <person name="Sykes S."/>
            <person name="Wortman J."/>
            <person name="Nusbaum C."/>
            <person name="Birren B."/>
        </authorList>
    </citation>
    <scope>NUCLEOTIDE SEQUENCE [LARGE SCALE GENOMIC DNA]</scope>
    <source>
        <strain evidence="12 13">BCC8398</strain>
    </source>
</reference>
<feature type="transmembrane region" description="Helical" evidence="10">
    <location>
        <begin position="123"/>
        <end position="142"/>
    </location>
</feature>
<feature type="transmembrane region" description="Helical" evidence="10">
    <location>
        <begin position="265"/>
        <end position="285"/>
    </location>
</feature>
<evidence type="ECO:0000256" key="9">
    <source>
        <dbReference type="SAM" id="MobiDB-lite"/>
    </source>
</evidence>
<feature type="transmembrane region" description="Helical" evidence="10">
    <location>
        <begin position="188"/>
        <end position="208"/>
    </location>
</feature>
<evidence type="ECO:0000313" key="13">
    <source>
        <dbReference type="Proteomes" id="UP000092666"/>
    </source>
</evidence>
<evidence type="ECO:0000256" key="2">
    <source>
        <dbReference type="ARBA" id="ARBA00006146"/>
    </source>
</evidence>
<dbReference type="InterPro" id="IPR013866">
    <property type="entry name" value="Sphingolipid_d4-desaturase_N"/>
</dbReference>
<dbReference type="GO" id="GO:0016020">
    <property type="term" value="C:membrane"/>
    <property type="evidence" value="ECO:0007669"/>
    <property type="project" value="UniProtKB-SubCell"/>
</dbReference>
<evidence type="ECO:0000256" key="6">
    <source>
        <dbReference type="ARBA" id="ARBA00023002"/>
    </source>
</evidence>
<dbReference type="Pfam" id="PF00487">
    <property type="entry name" value="FA_desaturase"/>
    <property type="match status" value="1"/>
</dbReference>
<evidence type="ECO:0000313" key="12">
    <source>
        <dbReference type="EMBL" id="OCF31786.1"/>
    </source>
</evidence>
<accession>A0A1B9GL67</accession>
<proteinExistence type="inferred from homology"/>
<evidence type="ECO:0000256" key="5">
    <source>
        <dbReference type="ARBA" id="ARBA00022989"/>
    </source>
</evidence>
<comment type="similarity">
    <text evidence="2">Belongs to the fatty acid desaturase type 1 family. DEGS subfamily.</text>
</comment>
<evidence type="ECO:0000256" key="10">
    <source>
        <dbReference type="SAM" id="Phobius"/>
    </source>
</evidence>
<dbReference type="CDD" id="cd03508">
    <property type="entry name" value="Delta4-sphingolipid-FADS-like"/>
    <property type="match status" value="1"/>
</dbReference>
<dbReference type="PANTHER" id="PTHR12879:SF8">
    <property type="entry name" value="SPHINGOLIPID DELTA(4)-DESATURASE DES1"/>
    <property type="match status" value="1"/>
</dbReference>
<keyword evidence="4 10" id="KW-0812">Transmembrane</keyword>
<dbReference type="SMART" id="SM01269">
    <property type="entry name" value="Lipid_DES"/>
    <property type="match status" value="1"/>
</dbReference>
<dbReference type="InterPro" id="IPR005804">
    <property type="entry name" value="FA_desaturase_dom"/>
</dbReference>
<evidence type="ECO:0000256" key="4">
    <source>
        <dbReference type="ARBA" id="ARBA00022692"/>
    </source>
</evidence>
<keyword evidence="8 10" id="KW-0472">Membrane</keyword>
<dbReference type="AlphaFoldDB" id="A0A1B9GL67"/>
<dbReference type="PANTHER" id="PTHR12879">
    <property type="entry name" value="SPHINGOLIPID DELTA 4 DESATURASE/C-4 HYDROXYLASE PROTEIN DES2"/>
    <property type="match status" value="1"/>
</dbReference>
<feature type="transmembrane region" description="Helical" evidence="10">
    <location>
        <begin position="148"/>
        <end position="167"/>
    </location>
</feature>
<keyword evidence="7" id="KW-0443">Lipid metabolism</keyword>
<dbReference type="Proteomes" id="UP000092666">
    <property type="component" value="Unassembled WGS sequence"/>
</dbReference>
<feature type="transmembrane region" description="Helical" evidence="10">
    <location>
        <begin position="233"/>
        <end position="253"/>
    </location>
</feature>
<keyword evidence="6" id="KW-0560">Oxidoreductase</keyword>
<sequence length="468" mass="52274">MAISSILPVGKAPATPYVRPSVKRADTDSVDTDPSTTSSPSLSSYDPSDQEMSGDERVTTTLSSSRVGKGGVGAAAEVQADVDEREHNPDFLWMTTEEPHRSRRIAILKAHPEVRKLMGPTSLTFPIVLLVLSIQLTCAYLLRNSHPFSWPFLATAYAVGGTANQNIFLAIHEITHNLAFKSIRANKILAIVANLSIGVPYAMAFKGYHIEHHKFLGEDGIDTDLPSKFEAMVLNNVAGKTFFATFQILFYALRPGFIRSQTPTRWHAINLLSILSFDYLLVHFLGWKPLIYLIMSSFFAGSLHPCAAHFIAEHYLMEGPDEDWLIKGLAQETTSYYGWLNILCYNVGYHNEHHDFPSVPWTRLPQLRAIASEYYDPLPSHKSWPYVTWKFITDPSVGMWSRAKREGRGEKIEPNTWNGALNTGVDANADVGISVQEVEEEEEIAYMSDTEKDNKSCCTSIGGEKKRV</sequence>
<feature type="domain" description="Sphingolipid delta4-desaturase N-terminal" evidence="11">
    <location>
        <begin position="86"/>
        <end position="124"/>
    </location>
</feature>
<protein>
    <recommendedName>
        <fullName evidence="3">sphingolipid 4-desaturase</fullName>
        <ecNumber evidence="3">1.14.19.17</ecNumber>
    </recommendedName>
</protein>
<name>A0A1B9GL67_9TREE</name>
<dbReference type="Pfam" id="PF08557">
    <property type="entry name" value="Lipid_DES"/>
    <property type="match status" value="1"/>
</dbReference>
<dbReference type="GO" id="GO:0042284">
    <property type="term" value="F:sphingolipid delta-4 desaturase activity"/>
    <property type="evidence" value="ECO:0007669"/>
    <property type="project" value="UniProtKB-EC"/>
</dbReference>
<dbReference type="STRING" id="1296120.A0A1B9GL67"/>
<dbReference type="OrthoDB" id="200948at2759"/>
<comment type="subcellular location">
    <subcellularLocation>
        <location evidence="1">Membrane</location>
        <topology evidence="1">Multi-pass membrane protein</topology>
    </subcellularLocation>
</comment>
<gene>
    <name evidence="12" type="ORF">I316_06593</name>
</gene>